<dbReference type="GO" id="GO:0016746">
    <property type="term" value="F:acyltransferase activity"/>
    <property type="evidence" value="ECO:0007669"/>
    <property type="project" value="UniProtKB-KW"/>
</dbReference>
<sequence>MSKFFGYILTPVFYFFFGLMLCIFHPIQWVCFKFFGYKAHKISVDALNFFLTSCQIFLVNSINFKNDFDLPTDRPIIFASNHQSMYDIPSLIWFLRKHHAKFISKIELTKGIPSISINLRLGGGANINRKDNKQAISEIIKLGRRMKDNNWSTVIFPEGTRAKDGQLKTFQFGGVATLLKVVPNALVVPVAIENSWKIVQYGMFPLTTGHALKWTVLKPIEPAGKAPEEITLEIETEIRKVLKQPINYPSIV</sequence>
<dbReference type="SMART" id="SM00563">
    <property type="entry name" value="PlsC"/>
    <property type="match status" value="1"/>
</dbReference>
<evidence type="ECO:0000259" key="5">
    <source>
        <dbReference type="SMART" id="SM00563"/>
    </source>
</evidence>
<dbReference type="RefSeq" id="WP_188415729.1">
    <property type="nucleotide sequence ID" value="NZ_BMDJ01000009.1"/>
</dbReference>
<keyword evidence="7" id="KW-1185">Reference proteome</keyword>
<feature type="transmembrane region" description="Helical" evidence="4">
    <location>
        <begin position="12"/>
        <end position="32"/>
    </location>
</feature>
<evidence type="ECO:0000256" key="3">
    <source>
        <dbReference type="ARBA" id="ARBA00023315"/>
    </source>
</evidence>
<reference evidence="7" key="1">
    <citation type="journal article" date="2019" name="Int. J. Syst. Evol. Microbiol.">
        <title>The Global Catalogue of Microorganisms (GCM) 10K type strain sequencing project: providing services to taxonomists for standard genome sequencing and annotation.</title>
        <authorList>
            <consortium name="The Broad Institute Genomics Platform"/>
            <consortium name="The Broad Institute Genome Sequencing Center for Infectious Disease"/>
            <person name="Wu L."/>
            <person name="Ma J."/>
        </authorList>
    </citation>
    <scope>NUCLEOTIDE SEQUENCE [LARGE SCALE GENOMIC DNA]</scope>
    <source>
        <strain evidence="7">CCM 8939</strain>
    </source>
</reference>
<evidence type="ECO:0000256" key="2">
    <source>
        <dbReference type="ARBA" id="ARBA00022679"/>
    </source>
</evidence>
<comment type="pathway">
    <text evidence="1">Lipid metabolism.</text>
</comment>
<dbReference type="PANTHER" id="PTHR10434:SF11">
    <property type="entry name" value="1-ACYL-SN-GLYCEROL-3-PHOSPHATE ACYLTRANSFERASE"/>
    <property type="match status" value="1"/>
</dbReference>
<keyword evidence="4" id="KW-1133">Transmembrane helix</keyword>
<keyword evidence="2" id="KW-0808">Transferase</keyword>
<dbReference type="CDD" id="cd07989">
    <property type="entry name" value="LPLAT_AGPAT-like"/>
    <property type="match status" value="1"/>
</dbReference>
<organism evidence="6 7">
    <name type="scientific">Pedobacter mendelii</name>
    <dbReference type="NCBI Taxonomy" id="1908240"/>
    <lineage>
        <taxon>Bacteria</taxon>
        <taxon>Pseudomonadati</taxon>
        <taxon>Bacteroidota</taxon>
        <taxon>Sphingobacteriia</taxon>
        <taxon>Sphingobacteriales</taxon>
        <taxon>Sphingobacteriaceae</taxon>
        <taxon>Pedobacter</taxon>
    </lineage>
</organism>
<keyword evidence="4" id="KW-0472">Membrane</keyword>
<feature type="domain" description="Phospholipid/glycerol acyltransferase" evidence="5">
    <location>
        <begin position="76"/>
        <end position="195"/>
    </location>
</feature>
<comment type="caution">
    <text evidence="6">The sequence shown here is derived from an EMBL/GenBank/DDBJ whole genome shotgun (WGS) entry which is preliminary data.</text>
</comment>
<proteinExistence type="predicted"/>
<dbReference type="EMBL" id="BMDJ01000009">
    <property type="protein sequence ID" value="GGI27681.1"/>
    <property type="molecule type" value="Genomic_DNA"/>
</dbReference>
<dbReference type="InterPro" id="IPR002123">
    <property type="entry name" value="Plipid/glycerol_acylTrfase"/>
</dbReference>
<dbReference type="Pfam" id="PF01553">
    <property type="entry name" value="Acyltransferase"/>
    <property type="match status" value="1"/>
</dbReference>
<dbReference type="SUPFAM" id="SSF69593">
    <property type="entry name" value="Glycerol-3-phosphate (1)-acyltransferase"/>
    <property type="match status" value="1"/>
</dbReference>
<accession>A0ABQ2BJJ8</accession>
<protein>
    <submittedName>
        <fullName evidence="6">1-acyl-sn-glycerol-3-phosphate acyltransferase</fullName>
    </submittedName>
</protein>
<evidence type="ECO:0000256" key="1">
    <source>
        <dbReference type="ARBA" id="ARBA00005189"/>
    </source>
</evidence>
<evidence type="ECO:0000313" key="6">
    <source>
        <dbReference type="EMBL" id="GGI27681.1"/>
    </source>
</evidence>
<gene>
    <name evidence="6" type="primary">plsC</name>
    <name evidence="6" type="ORF">GCM10008119_28860</name>
</gene>
<dbReference type="PANTHER" id="PTHR10434">
    <property type="entry name" value="1-ACYL-SN-GLYCEROL-3-PHOSPHATE ACYLTRANSFERASE"/>
    <property type="match status" value="1"/>
</dbReference>
<evidence type="ECO:0000313" key="7">
    <source>
        <dbReference type="Proteomes" id="UP000645390"/>
    </source>
</evidence>
<keyword evidence="3 6" id="KW-0012">Acyltransferase</keyword>
<dbReference type="Proteomes" id="UP000645390">
    <property type="component" value="Unassembled WGS sequence"/>
</dbReference>
<keyword evidence="4" id="KW-0812">Transmembrane</keyword>
<evidence type="ECO:0000256" key="4">
    <source>
        <dbReference type="SAM" id="Phobius"/>
    </source>
</evidence>
<name>A0ABQ2BJJ8_9SPHI</name>